<comment type="similarity">
    <text evidence="2 11">Belongs to the folylpolyglutamate synthase family.</text>
</comment>
<dbReference type="RefSeq" id="WP_132847829.1">
    <property type="nucleotide sequence ID" value="NZ_CP058648.1"/>
</dbReference>
<dbReference type="PIRSF" id="PIRSF001563">
    <property type="entry name" value="Folylpolyglu_synth"/>
    <property type="match status" value="1"/>
</dbReference>
<organism evidence="14 15">
    <name type="scientific">Serpentinicella alkaliphila</name>
    <dbReference type="NCBI Taxonomy" id="1734049"/>
    <lineage>
        <taxon>Bacteria</taxon>
        <taxon>Bacillati</taxon>
        <taxon>Bacillota</taxon>
        <taxon>Clostridia</taxon>
        <taxon>Peptostreptococcales</taxon>
        <taxon>Natronincolaceae</taxon>
        <taxon>Serpentinicella</taxon>
    </lineage>
</organism>
<dbReference type="SUPFAM" id="SSF53244">
    <property type="entry name" value="MurD-like peptide ligases, peptide-binding domain"/>
    <property type="match status" value="1"/>
</dbReference>
<proteinExistence type="inferred from homology"/>
<dbReference type="GO" id="GO:0005737">
    <property type="term" value="C:cytoplasm"/>
    <property type="evidence" value="ECO:0007669"/>
    <property type="project" value="TreeGrafter"/>
</dbReference>
<gene>
    <name evidence="14" type="ORF">EDD79_100711</name>
</gene>
<dbReference type="PROSITE" id="PS01012">
    <property type="entry name" value="FOLYLPOLYGLU_SYNT_2"/>
    <property type="match status" value="1"/>
</dbReference>
<keyword evidence="8" id="KW-0460">Magnesium</keyword>
<evidence type="ECO:0000256" key="3">
    <source>
        <dbReference type="ARBA" id="ARBA00013025"/>
    </source>
</evidence>
<protein>
    <recommendedName>
        <fullName evidence="3">tetrahydrofolate synthase</fullName>
        <ecNumber evidence="3">6.3.2.17</ecNumber>
    </recommendedName>
    <alternativeName>
        <fullName evidence="9">Tetrahydrofolylpolyglutamate synthase</fullName>
    </alternativeName>
</protein>
<dbReference type="Pfam" id="PF08245">
    <property type="entry name" value="Mur_ligase_M"/>
    <property type="match status" value="1"/>
</dbReference>
<dbReference type="NCBIfam" id="TIGR01499">
    <property type="entry name" value="folC"/>
    <property type="match status" value="1"/>
</dbReference>
<evidence type="ECO:0000256" key="6">
    <source>
        <dbReference type="ARBA" id="ARBA00022741"/>
    </source>
</evidence>
<comment type="catalytic activity">
    <reaction evidence="10">
        <text>(6S)-5,6,7,8-tetrahydrofolyl-(gamma-L-Glu)(n) + L-glutamate + ATP = (6S)-5,6,7,8-tetrahydrofolyl-(gamma-L-Glu)(n+1) + ADP + phosphate + H(+)</text>
        <dbReference type="Rhea" id="RHEA:10580"/>
        <dbReference type="Rhea" id="RHEA-COMP:14738"/>
        <dbReference type="Rhea" id="RHEA-COMP:14740"/>
        <dbReference type="ChEBI" id="CHEBI:15378"/>
        <dbReference type="ChEBI" id="CHEBI:29985"/>
        <dbReference type="ChEBI" id="CHEBI:30616"/>
        <dbReference type="ChEBI" id="CHEBI:43474"/>
        <dbReference type="ChEBI" id="CHEBI:141005"/>
        <dbReference type="ChEBI" id="CHEBI:456216"/>
        <dbReference type="EC" id="6.3.2.17"/>
    </reaction>
</comment>
<dbReference type="FunFam" id="3.40.1190.10:FF:000011">
    <property type="entry name" value="Folylpolyglutamate synthase/dihydrofolate synthase"/>
    <property type="match status" value="1"/>
</dbReference>
<accession>A0A4R2U8M7</accession>
<evidence type="ECO:0000256" key="1">
    <source>
        <dbReference type="ARBA" id="ARBA00001946"/>
    </source>
</evidence>
<evidence type="ECO:0000313" key="15">
    <source>
        <dbReference type="Proteomes" id="UP000295504"/>
    </source>
</evidence>
<evidence type="ECO:0000313" key="14">
    <source>
        <dbReference type="EMBL" id="TCQ04133.1"/>
    </source>
</evidence>
<dbReference type="AlphaFoldDB" id="A0A4R2U8M7"/>
<dbReference type="Pfam" id="PF02875">
    <property type="entry name" value="Mur_ligase_C"/>
    <property type="match status" value="1"/>
</dbReference>
<dbReference type="SUPFAM" id="SSF53623">
    <property type="entry name" value="MurD-like peptide ligases, catalytic domain"/>
    <property type="match status" value="1"/>
</dbReference>
<evidence type="ECO:0000259" key="13">
    <source>
        <dbReference type="Pfam" id="PF08245"/>
    </source>
</evidence>
<dbReference type="InterPro" id="IPR036615">
    <property type="entry name" value="Mur_ligase_C_dom_sf"/>
</dbReference>
<dbReference type="Gene3D" id="3.90.190.20">
    <property type="entry name" value="Mur ligase, C-terminal domain"/>
    <property type="match status" value="1"/>
</dbReference>
<dbReference type="GO" id="GO:0005524">
    <property type="term" value="F:ATP binding"/>
    <property type="evidence" value="ECO:0007669"/>
    <property type="project" value="UniProtKB-KW"/>
</dbReference>
<dbReference type="Proteomes" id="UP000295504">
    <property type="component" value="Unassembled WGS sequence"/>
</dbReference>
<dbReference type="InterPro" id="IPR001645">
    <property type="entry name" value="Folylpolyglutamate_synth"/>
</dbReference>
<dbReference type="EMBL" id="SLYC01000007">
    <property type="protein sequence ID" value="TCQ04133.1"/>
    <property type="molecule type" value="Genomic_DNA"/>
</dbReference>
<reference evidence="14 15" key="1">
    <citation type="submission" date="2019-03" db="EMBL/GenBank/DDBJ databases">
        <title>Genomic Encyclopedia of Type Strains, Phase IV (KMG-IV): sequencing the most valuable type-strain genomes for metagenomic binning, comparative biology and taxonomic classification.</title>
        <authorList>
            <person name="Goeker M."/>
        </authorList>
    </citation>
    <scope>NUCLEOTIDE SEQUENCE [LARGE SCALE GENOMIC DNA]</scope>
    <source>
        <strain evidence="14 15">DSM 100013</strain>
    </source>
</reference>
<sequence>MDYIEAIEFIKNTMKFGSKLGLDNMNKLLNLLDSPQDKLNIIHVAGTNGKGSTCAFIQSILKESGFRVGLYTSPSIDGFTGRIKINDSNIRGDRFADVANKVKDKIKIMLSEGMDHPTEFEIITAMALLYYYEENVDFVVLEVGLGGRLDATNIVKNPLLSVITPIGYDHMDYLGDTLGKIAFEKAGIVKENNFVVTANQENEALEVINEVAKEKDSKVYTVDLSSLDIHISELNDQLFSIKIFDQKYCNMNIKLNGVHQIENACLALTAIEVLKDQRNIRIDKESIYKGLLNTKWPGRFEVISENPYTIIDGAHNVHAAIRLKETIEKVIPGKSIILVIGMLGDKDVDGVLDLLIPLSKEIVIAEPSNSRALSIIELESKIKRISLNTHTSSNVEEALNIAHSLAKKGDVILVAGSLYLIENVRRILVNKNSD</sequence>
<dbReference type="PANTHER" id="PTHR11136:SF0">
    <property type="entry name" value="DIHYDROFOLATE SYNTHETASE-RELATED"/>
    <property type="match status" value="1"/>
</dbReference>
<evidence type="ECO:0000256" key="7">
    <source>
        <dbReference type="ARBA" id="ARBA00022840"/>
    </source>
</evidence>
<feature type="domain" description="Mur ligase C-terminal" evidence="12">
    <location>
        <begin position="298"/>
        <end position="417"/>
    </location>
</feature>
<keyword evidence="5" id="KW-0479">Metal-binding</keyword>
<evidence type="ECO:0000256" key="2">
    <source>
        <dbReference type="ARBA" id="ARBA00008276"/>
    </source>
</evidence>
<dbReference type="InterPro" id="IPR036565">
    <property type="entry name" value="Mur-like_cat_sf"/>
</dbReference>
<feature type="domain" description="Mur ligase central" evidence="13">
    <location>
        <begin position="44"/>
        <end position="270"/>
    </location>
</feature>
<dbReference type="GO" id="GO:0046872">
    <property type="term" value="F:metal ion binding"/>
    <property type="evidence" value="ECO:0007669"/>
    <property type="project" value="UniProtKB-KW"/>
</dbReference>
<keyword evidence="15" id="KW-1185">Reference proteome</keyword>
<dbReference type="InterPro" id="IPR013221">
    <property type="entry name" value="Mur_ligase_cen"/>
</dbReference>
<keyword evidence="4 11" id="KW-0436">Ligase</keyword>
<dbReference type="EC" id="6.3.2.17" evidence="3"/>
<dbReference type="PROSITE" id="PS01011">
    <property type="entry name" value="FOLYLPOLYGLU_SYNT_1"/>
    <property type="match status" value="1"/>
</dbReference>
<dbReference type="Gene3D" id="3.40.1190.10">
    <property type="entry name" value="Mur-like, catalytic domain"/>
    <property type="match status" value="1"/>
</dbReference>
<comment type="cofactor">
    <cofactor evidence="1">
        <name>Mg(2+)</name>
        <dbReference type="ChEBI" id="CHEBI:18420"/>
    </cofactor>
</comment>
<dbReference type="GO" id="GO:0008841">
    <property type="term" value="F:dihydrofolate synthase activity"/>
    <property type="evidence" value="ECO:0007669"/>
    <property type="project" value="TreeGrafter"/>
</dbReference>
<evidence type="ECO:0000256" key="8">
    <source>
        <dbReference type="ARBA" id="ARBA00022842"/>
    </source>
</evidence>
<keyword evidence="6 11" id="KW-0547">Nucleotide-binding</keyword>
<evidence type="ECO:0000256" key="5">
    <source>
        <dbReference type="ARBA" id="ARBA00022723"/>
    </source>
</evidence>
<comment type="caution">
    <text evidence="14">The sequence shown here is derived from an EMBL/GenBank/DDBJ whole genome shotgun (WGS) entry which is preliminary data.</text>
</comment>
<evidence type="ECO:0000256" key="4">
    <source>
        <dbReference type="ARBA" id="ARBA00022598"/>
    </source>
</evidence>
<keyword evidence="7 11" id="KW-0067">ATP-binding</keyword>
<evidence type="ECO:0000256" key="9">
    <source>
        <dbReference type="ARBA" id="ARBA00030592"/>
    </source>
</evidence>
<evidence type="ECO:0000256" key="11">
    <source>
        <dbReference type="PIRNR" id="PIRNR001563"/>
    </source>
</evidence>
<name>A0A4R2U8M7_9FIRM</name>
<dbReference type="InterPro" id="IPR018109">
    <property type="entry name" value="Folylpolyglutamate_synth_CS"/>
</dbReference>
<dbReference type="GO" id="GO:0004326">
    <property type="term" value="F:tetrahydrofolylpolyglutamate synthase activity"/>
    <property type="evidence" value="ECO:0007669"/>
    <property type="project" value="UniProtKB-EC"/>
</dbReference>
<evidence type="ECO:0000256" key="10">
    <source>
        <dbReference type="ARBA" id="ARBA00047493"/>
    </source>
</evidence>
<dbReference type="OrthoDB" id="9809356at2"/>
<evidence type="ECO:0000259" key="12">
    <source>
        <dbReference type="Pfam" id="PF02875"/>
    </source>
</evidence>
<dbReference type="PANTHER" id="PTHR11136">
    <property type="entry name" value="FOLYLPOLYGLUTAMATE SYNTHASE-RELATED"/>
    <property type="match status" value="1"/>
</dbReference>
<dbReference type="InterPro" id="IPR004101">
    <property type="entry name" value="Mur_ligase_C"/>
</dbReference>